<keyword evidence="7 13" id="KW-0560">Oxidoreductase</keyword>
<evidence type="ECO:0000259" key="18">
    <source>
        <dbReference type="SMART" id="SM01003"/>
    </source>
</evidence>
<evidence type="ECO:0000256" key="5">
    <source>
        <dbReference type="ARBA" id="ARBA00021221"/>
    </source>
</evidence>
<dbReference type="GO" id="GO:0004754">
    <property type="term" value="F:saccharopine dehydrogenase (NAD+, L-lysine-forming) activity"/>
    <property type="evidence" value="ECO:0007669"/>
    <property type="project" value="UniProtKB-EC"/>
</dbReference>
<feature type="binding site" evidence="15">
    <location>
        <begin position="201"/>
        <end position="202"/>
    </location>
    <ligand>
        <name>NAD(+)</name>
        <dbReference type="ChEBI" id="CHEBI:57540"/>
    </ligand>
</feature>
<feature type="binding site" evidence="15">
    <location>
        <position position="249"/>
    </location>
    <ligand>
        <name>NAD(+)</name>
        <dbReference type="ChEBI" id="CHEBI:57540"/>
    </ligand>
</feature>
<keyword evidence="10" id="KW-1015">Disulfide bond</keyword>
<dbReference type="FunFam" id="3.40.50.720:FF:000217">
    <property type="entry name" value="Saccharopine dehydrogenase [NAD(+), L-lysine-forming]"/>
    <property type="match status" value="1"/>
</dbReference>
<evidence type="ECO:0000256" key="10">
    <source>
        <dbReference type="ARBA" id="ARBA00023157"/>
    </source>
</evidence>
<dbReference type="RefSeq" id="XP_046113362.1">
    <property type="nucleotide sequence ID" value="XM_046260250.1"/>
</dbReference>
<evidence type="ECO:0000256" key="6">
    <source>
        <dbReference type="ARBA" id="ARBA00022605"/>
    </source>
</evidence>
<evidence type="ECO:0000256" key="3">
    <source>
        <dbReference type="ARBA" id="ARBA00011245"/>
    </source>
</evidence>
<dbReference type="SUPFAM" id="SSF51735">
    <property type="entry name" value="NAD(P)-binding Rossmann-fold domains"/>
    <property type="match status" value="1"/>
</dbReference>
<dbReference type="PANTHER" id="PTHR11133:SF23">
    <property type="entry name" value="SACCHAROPINE DEHYDROGENASE [NAD(+), L-LYSINE-FORMING]"/>
    <property type="match status" value="1"/>
</dbReference>
<protein>
    <recommendedName>
        <fullName evidence="5 13">Saccharopine dehydrogenase [NAD(+), L-lysine-forming]</fullName>
        <shortName evidence="13">SDH</shortName>
        <ecNumber evidence="4 13">1.5.1.7</ecNumber>
    </recommendedName>
    <alternativeName>
        <fullName evidence="11 13">Lysine--2-oxoglutarate reductase</fullName>
    </alternativeName>
</protein>
<feature type="active site" description="Proton acceptor" evidence="14">
    <location>
        <position position="76"/>
    </location>
</feature>
<evidence type="ECO:0000256" key="4">
    <source>
        <dbReference type="ARBA" id="ARBA00012847"/>
    </source>
</evidence>
<sequence>MPTVIHHRVDTKPFERRTSLSPASAKALLDAGYIVRVERSPDRIYRDEEYEKVGAELVPAGSWRDAPKEDVILGLKELPEDDRPLEHAHISFQHAFKKQDGWEANLSRFARGGGKLYDLEFLTEENGRRVAAFGYWAGYAGTAIALLAWAHQILHPGEALGPVPTYDSATALADQIKANLEPAVAANGGKFPRGIVIGALGRCGKGATDMFRTAGIPEDSILKWDMEETKKGGPFQEIVESDIFINCVYLGPHKIPPFVTFETLNKADRRLRIICDVSCDPNSENNPIPIYTTWSTFDKPTVPTSKEIPEGPELRIISIDHLPTLVARESSDEFSSLLLPSLLTLDKRDTDGVWKRAEKIFDEKIAELPQ</sequence>
<dbReference type="Proteomes" id="UP000887229">
    <property type="component" value="Unassembled WGS sequence"/>
</dbReference>
<accession>A0A9P7ZDG2</accession>
<proteinExistence type="inferred from homology"/>
<evidence type="ECO:0000313" key="20">
    <source>
        <dbReference type="Proteomes" id="UP000887229"/>
    </source>
</evidence>
<keyword evidence="6 13" id="KW-0028">Amino-acid biosynthesis</keyword>
<organism evidence="19 20">
    <name type="scientific">Emericellopsis atlantica</name>
    <dbReference type="NCBI Taxonomy" id="2614577"/>
    <lineage>
        <taxon>Eukaryota</taxon>
        <taxon>Fungi</taxon>
        <taxon>Dikarya</taxon>
        <taxon>Ascomycota</taxon>
        <taxon>Pezizomycotina</taxon>
        <taxon>Sordariomycetes</taxon>
        <taxon>Hypocreomycetidae</taxon>
        <taxon>Hypocreales</taxon>
        <taxon>Bionectriaceae</taxon>
        <taxon>Emericellopsis</taxon>
    </lineage>
</organism>
<feature type="domain" description="Alanine dehydrogenase/pyridine nucleotide transhydrogenase NAD(H)-binding" evidence="17">
    <location>
        <begin position="183"/>
        <end position="318"/>
    </location>
</feature>
<dbReference type="InterPro" id="IPR007886">
    <property type="entry name" value="AlaDH/PNT_N"/>
</dbReference>
<dbReference type="GO" id="GO:0005737">
    <property type="term" value="C:cytoplasm"/>
    <property type="evidence" value="ECO:0007669"/>
    <property type="project" value="TreeGrafter"/>
</dbReference>
<feature type="binding site" evidence="15">
    <location>
        <position position="277"/>
    </location>
    <ligand>
        <name>NAD(+)</name>
        <dbReference type="ChEBI" id="CHEBI:57540"/>
    </ligand>
</feature>
<dbReference type="InterPro" id="IPR036291">
    <property type="entry name" value="NAD(P)-bd_dom_sf"/>
</dbReference>
<dbReference type="GO" id="GO:0019878">
    <property type="term" value="P:lysine biosynthetic process via aminoadipic acid"/>
    <property type="evidence" value="ECO:0007669"/>
    <property type="project" value="TreeGrafter"/>
</dbReference>
<feature type="binding site" evidence="15">
    <location>
        <position position="229"/>
    </location>
    <ligand>
        <name>NAD(+)</name>
        <dbReference type="ChEBI" id="CHEBI:57540"/>
    </ligand>
</feature>
<feature type="active site" description="Proton donor" evidence="14">
    <location>
        <position position="94"/>
    </location>
</feature>
<keyword evidence="20" id="KW-1185">Reference proteome</keyword>
<evidence type="ECO:0000256" key="8">
    <source>
        <dbReference type="ARBA" id="ARBA00023027"/>
    </source>
</evidence>
<gene>
    <name evidence="19" type="ORF">F5Z01DRAFT_496505</name>
</gene>
<feature type="domain" description="Alanine dehydrogenase/pyridine nucleotide transhydrogenase N-terminal" evidence="18">
    <location>
        <begin position="11"/>
        <end position="140"/>
    </location>
</feature>
<reference evidence="19" key="1">
    <citation type="journal article" date="2021" name="IMA Fungus">
        <title>Genomic characterization of three marine fungi, including Emericellopsis atlantica sp. nov. with signatures of a generalist lifestyle and marine biomass degradation.</title>
        <authorList>
            <person name="Hagestad O.C."/>
            <person name="Hou L."/>
            <person name="Andersen J.H."/>
            <person name="Hansen E.H."/>
            <person name="Altermark B."/>
            <person name="Li C."/>
            <person name="Kuhnert E."/>
            <person name="Cox R.J."/>
            <person name="Crous P.W."/>
            <person name="Spatafora J.W."/>
            <person name="Lail K."/>
            <person name="Amirebrahimi M."/>
            <person name="Lipzen A."/>
            <person name="Pangilinan J."/>
            <person name="Andreopoulos W."/>
            <person name="Hayes R.D."/>
            <person name="Ng V."/>
            <person name="Grigoriev I.V."/>
            <person name="Jackson S.A."/>
            <person name="Sutton T.D.S."/>
            <person name="Dobson A.D.W."/>
            <person name="Rama T."/>
        </authorList>
    </citation>
    <scope>NUCLEOTIDE SEQUENCE</scope>
    <source>
        <strain evidence="19">TS7</strain>
    </source>
</reference>
<evidence type="ECO:0000313" key="19">
    <source>
        <dbReference type="EMBL" id="KAG9249438.1"/>
    </source>
</evidence>
<feature type="binding site" evidence="15">
    <location>
        <begin position="319"/>
        <end position="322"/>
    </location>
    <ligand>
        <name>NAD(+)</name>
        <dbReference type="ChEBI" id="CHEBI:57540"/>
    </ligand>
</feature>
<dbReference type="Gene3D" id="3.40.50.720">
    <property type="entry name" value="NAD(P)-binding Rossmann-like Domain"/>
    <property type="match status" value="1"/>
</dbReference>
<evidence type="ECO:0000259" key="17">
    <source>
        <dbReference type="SMART" id="SM01002"/>
    </source>
</evidence>
<dbReference type="Pfam" id="PF05222">
    <property type="entry name" value="AlaDh_PNT_N"/>
    <property type="match status" value="1"/>
</dbReference>
<dbReference type="EMBL" id="MU251310">
    <property type="protein sequence ID" value="KAG9249438.1"/>
    <property type="molecule type" value="Genomic_DNA"/>
</dbReference>
<dbReference type="CDD" id="cd12188">
    <property type="entry name" value="SDH"/>
    <property type="match status" value="1"/>
</dbReference>
<dbReference type="AlphaFoldDB" id="A0A9P7ZDG2"/>
<name>A0A9P7ZDG2_9HYPO</name>
<comment type="catalytic activity">
    <reaction evidence="12 13">
        <text>L-saccharopine + NAD(+) + H2O = L-lysine + 2-oxoglutarate + NADH + H(+)</text>
        <dbReference type="Rhea" id="RHEA:12440"/>
        <dbReference type="ChEBI" id="CHEBI:15377"/>
        <dbReference type="ChEBI" id="CHEBI:15378"/>
        <dbReference type="ChEBI" id="CHEBI:16810"/>
        <dbReference type="ChEBI" id="CHEBI:32551"/>
        <dbReference type="ChEBI" id="CHEBI:57540"/>
        <dbReference type="ChEBI" id="CHEBI:57945"/>
        <dbReference type="ChEBI" id="CHEBI:57951"/>
        <dbReference type="EC" id="1.5.1.7"/>
    </reaction>
</comment>
<evidence type="ECO:0000256" key="2">
    <source>
        <dbReference type="ARBA" id="ARBA00005689"/>
    </source>
</evidence>
<evidence type="ECO:0000256" key="9">
    <source>
        <dbReference type="ARBA" id="ARBA00023154"/>
    </source>
</evidence>
<evidence type="ECO:0000256" key="11">
    <source>
        <dbReference type="ARBA" id="ARBA00033228"/>
    </source>
</evidence>
<comment type="similarity">
    <text evidence="2 13">Belongs to the AlaDH/PNT family.</text>
</comment>
<dbReference type="EC" id="1.5.1.7" evidence="4 13"/>
<evidence type="ECO:0000256" key="15">
    <source>
        <dbReference type="PIRSR" id="PIRSR018250-3"/>
    </source>
</evidence>
<dbReference type="OrthoDB" id="265306at2759"/>
<keyword evidence="9 13" id="KW-0457">Lysine biosynthesis</keyword>
<dbReference type="GeneID" id="70291153"/>
<evidence type="ECO:0000256" key="13">
    <source>
        <dbReference type="PIRNR" id="PIRNR018250"/>
    </source>
</evidence>
<feature type="disulfide bond" evidence="16">
    <location>
        <begin position="203"/>
        <end position="247"/>
    </location>
</feature>
<evidence type="ECO:0000256" key="12">
    <source>
        <dbReference type="ARBA" id="ARBA00047860"/>
    </source>
</evidence>
<feature type="binding site" evidence="15">
    <location>
        <position position="128"/>
    </location>
    <ligand>
        <name>NAD(+)</name>
        <dbReference type="ChEBI" id="CHEBI:57540"/>
    </ligand>
</feature>
<dbReference type="InterPro" id="IPR027281">
    <property type="entry name" value="Lys1"/>
</dbReference>
<comment type="caution">
    <text evidence="19">The sequence shown here is derived from an EMBL/GenBank/DDBJ whole genome shotgun (WGS) entry which is preliminary data.</text>
</comment>
<evidence type="ECO:0000256" key="7">
    <source>
        <dbReference type="ARBA" id="ARBA00023002"/>
    </source>
</evidence>
<evidence type="ECO:0000256" key="1">
    <source>
        <dbReference type="ARBA" id="ARBA00004884"/>
    </source>
</evidence>
<comment type="pathway">
    <text evidence="1 13">Amino-acid biosynthesis; L-lysine biosynthesis via AAA pathway; L-lysine from L-alpha-aminoadipate (fungal route): step 3/3.</text>
</comment>
<comment type="subunit">
    <text evidence="3">Monomer.</text>
</comment>
<dbReference type="SMART" id="SM01003">
    <property type="entry name" value="AlaDh_PNT_N"/>
    <property type="match status" value="1"/>
</dbReference>
<evidence type="ECO:0000256" key="16">
    <source>
        <dbReference type="PIRSR" id="PIRSR018250-4"/>
    </source>
</evidence>
<evidence type="ECO:0000256" key="14">
    <source>
        <dbReference type="PIRSR" id="PIRSR018250-1"/>
    </source>
</evidence>
<dbReference type="PANTHER" id="PTHR11133">
    <property type="entry name" value="SACCHAROPINE DEHYDROGENASE"/>
    <property type="match status" value="1"/>
</dbReference>
<dbReference type="SUPFAM" id="SSF52283">
    <property type="entry name" value="Formate/glycerate dehydrogenase catalytic domain-like"/>
    <property type="match status" value="1"/>
</dbReference>
<dbReference type="InterPro" id="IPR007698">
    <property type="entry name" value="AlaDH/PNT_NAD(H)-bd"/>
</dbReference>
<dbReference type="PIRSF" id="PIRSF018250">
    <property type="entry name" value="Saccharopine_DH_Lys"/>
    <property type="match status" value="1"/>
</dbReference>
<dbReference type="SMART" id="SM01002">
    <property type="entry name" value="AlaDh_PNT_C"/>
    <property type="match status" value="1"/>
</dbReference>
<dbReference type="InterPro" id="IPR051168">
    <property type="entry name" value="AASS"/>
</dbReference>
<feature type="binding site" evidence="15">
    <location>
        <position position="225"/>
    </location>
    <ligand>
        <name>NAD(+)</name>
        <dbReference type="ChEBI" id="CHEBI:57540"/>
    </ligand>
</feature>
<keyword evidence="8 13" id="KW-0520">NAD</keyword>